<dbReference type="Proteomes" id="UP000061839">
    <property type="component" value="Chromosome"/>
</dbReference>
<evidence type="ECO:0000256" key="4">
    <source>
        <dbReference type="HAMAP-Rule" id="MF_01812"/>
    </source>
</evidence>
<dbReference type="InterPro" id="IPR051554">
    <property type="entry name" value="Acetyltransferase_Eis"/>
</dbReference>
<dbReference type="PATRIC" id="fig|1618207.4.peg.754"/>
<feature type="binding site" evidence="4">
    <location>
        <begin position="142"/>
        <end position="143"/>
    </location>
    <ligand>
        <name>acetyl-CoA</name>
        <dbReference type="ChEBI" id="CHEBI:57288"/>
    </ligand>
</feature>
<evidence type="ECO:0000313" key="6">
    <source>
        <dbReference type="EMBL" id="AJT40838.1"/>
    </source>
</evidence>
<gene>
    <name evidence="6" type="ORF">UM93_03700</name>
</gene>
<dbReference type="InterPro" id="IPR022902">
    <property type="entry name" value="NAcTrfase_Eis"/>
</dbReference>
<feature type="active site" description="Proton acceptor; via carboxylate" evidence="4">
    <location>
        <position position="443"/>
    </location>
</feature>
<dbReference type="Gene3D" id="3.30.1050.10">
    <property type="entry name" value="SCP2 sterol-binding domain"/>
    <property type="match status" value="1"/>
</dbReference>
<evidence type="ECO:0000313" key="7">
    <source>
        <dbReference type="Proteomes" id="UP000061839"/>
    </source>
</evidence>
<feature type="active site" description="Proton donor" evidence="4">
    <location>
        <position position="147"/>
    </location>
</feature>
<protein>
    <submittedName>
        <fullName evidence="6">Acetyltransferase</fullName>
    </submittedName>
</protein>
<evidence type="ECO:0000256" key="2">
    <source>
        <dbReference type="ARBA" id="ARBA00022679"/>
    </source>
</evidence>
<evidence type="ECO:0000256" key="3">
    <source>
        <dbReference type="ARBA" id="ARBA00023315"/>
    </source>
</evidence>
<dbReference type="AlphaFoldDB" id="A0A0D4BWZ0"/>
<dbReference type="InterPro" id="IPR016181">
    <property type="entry name" value="Acyl_CoA_acyltransferase"/>
</dbReference>
<evidence type="ECO:0000256" key="1">
    <source>
        <dbReference type="ARBA" id="ARBA00009213"/>
    </source>
</evidence>
<feature type="binding site" evidence="4">
    <location>
        <begin position="106"/>
        <end position="108"/>
    </location>
    <ligand>
        <name>acetyl-CoA</name>
        <dbReference type="ChEBI" id="CHEBI:57288"/>
    </ligand>
</feature>
<dbReference type="OrthoDB" id="8399956at2"/>
<reference evidence="6 7" key="1">
    <citation type="journal article" date="2015" name="Genome Announc.">
        <title>Complete Genome Sequencing of Protease-Producing Novel Arthrobacter sp. Strain IHBB 11108 Using PacBio Single-Molecule Real-Time Sequencing Technology.</title>
        <authorList>
            <person name="Kiran S."/>
            <person name="Swarnkar M.K."/>
            <person name="Pal M."/>
            <person name="Thakur R."/>
            <person name="Tewari R."/>
            <person name="Singh A.K."/>
            <person name="Gulati A."/>
        </authorList>
    </citation>
    <scope>NUCLEOTIDE SEQUENCE [LARGE SCALE GENOMIC DNA]</scope>
    <source>
        <strain evidence="6 7">IHBB 11108</strain>
    </source>
</reference>
<comment type="subunit">
    <text evidence="4">Homohexamer; trimer of dimers.</text>
</comment>
<dbReference type="SUPFAM" id="SSF55718">
    <property type="entry name" value="SCP-like"/>
    <property type="match status" value="1"/>
</dbReference>
<dbReference type="InterPro" id="IPR041380">
    <property type="entry name" value="Acetyltransf_17"/>
</dbReference>
<evidence type="ECO:0000259" key="5">
    <source>
        <dbReference type="PROSITE" id="PS51186"/>
    </source>
</evidence>
<keyword evidence="7" id="KW-1185">Reference proteome</keyword>
<name>A0A0D4BWZ0_9MICC</name>
<dbReference type="STRING" id="1618207.UM93_03700"/>
<dbReference type="Gene3D" id="3.40.630.30">
    <property type="match status" value="2"/>
</dbReference>
<dbReference type="KEGG" id="ari:UM93_03700"/>
<proteinExistence type="inferred from homology"/>
<dbReference type="PANTHER" id="PTHR37817:SF1">
    <property type="entry name" value="N-ACETYLTRANSFERASE EIS"/>
    <property type="match status" value="1"/>
</dbReference>
<sequence length="443" mass="48220">MTFDENYQIQRFPAARPGEPGFEQAVEWIRAVNHGFHQPKRTLEQITTALGVRLADDREQLGVYQRGSVAEHSFPAERPVATFGTLRKDVNIGFGKMLPALLVTAVTVRASHRRRGILSRVMREELGRAQQAGLPLAALNASEAAIYRRFGFGVSTKERKITVDVGPKFKLNHTDAGRVESVPRQVLLELAAQIFASWHAAQPGSVGRSEGYRYQAAGMGGWGNEDDDNVLAALHYDAAGVIDGYVSYRFLGWDVSPGTFEIVDFVTANEAAYLALWGFLASNDLVERVSWATAPPENPLEWALEDRRCVRLVDEKDMLWLRILDVVAALEGREYSTDGELTLEVHDRLGFGSGSYRLSVAGGAVQVIQLDPGTEGSGSQAAVPSGDADLSLDVADLASIYLGGVLPSTLLAAGRILEHRAGAALLAQRMFAVEKAPFCASHF</sequence>
<dbReference type="Pfam" id="PF13527">
    <property type="entry name" value="Acetyltransf_9"/>
    <property type="match status" value="1"/>
</dbReference>
<dbReference type="PANTHER" id="PTHR37817">
    <property type="entry name" value="N-ACETYLTRANSFERASE EIS"/>
    <property type="match status" value="1"/>
</dbReference>
<dbReference type="Pfam" id="PF13530">
    <property type="entry name" value="SCP2_2"/>
    <property type="match status" value="1"/>
</dbReference>
<organism evidence="6 7">
    <name type="scientific">Psychromicrobium lacuslunae</name>
    <dbReference type="NCBI Taxonomy" id="1618207"/>
    <lineage>
        <taxon>Bacteria</taxon>
        <taxon>Bacillati</taxon>
        <taxon>Actinomycetota</taxon>
        <taxon>Actinomycetes</taxon>
        <taxon>Micrococcales</taxon>
        <taxon>Micrococcaceae</taxon>
        <taxon>Psychromicrobium</taxon>
    </lineage>
</organism>
<dbReference type="GO" id="GO:0030649">
    <property type="term" value="P:aminoglycoside antibiotic catabolic process"/>
    <property type="evidence" value="ECO:0007669"/>
    <property type="project" value="TreeGrafter"/>
</dbReference>
<dbReference type="Pfam" id="PF17668">
    <property type="entry name" value="Acetyltransf_17"/>
    <property type="match status" value="1"/>
</dbReference>
<accession>A0A0D4BWZ0</accession>
<dbReference type="HAMAP" id="MF_01812">
    <property type="entry name" value="Eis"/>
    <property type="match status" value="1"/>
</dbReference>
<dbReference type="GO" id="GO:0034069">
    <property type="term" value="F:aminoglycoside N-acetyltransferase activity"/>
    <property type="evidence" value="ECO:0007669"/>
    <property type="project" value="TreeGrafter"/>
</dbReference>
<keyword evidence="2 4" id="KW-0808">Transferase</keyword>
<dbReference type="InterPro" id="IPR036527">
    <property type="entry name" value="SCP2_sterol-bd_dom_sf"/>
</dbReference>
<keyword evidence="3 4" id="KW-0012">Acyltransferase</keyword>
<dbReference type="EMBL" id="CP011005">
    <property type="protein sequence ID" value="AJT40838.1"/>
    <property type="molecule type" value="Genomic_DNA"/>
</dbReference>
<comment type="similarity">
    <text evidence="1 4">Belongs to the acetyltransferase Eis family.</text>
</comment>
<dbReference type="RefSeq" id="WP_045073723.1">
    <property type="nucleotide sequence ID" value="NZ_CP011005.1"/>
</dbReference>
<dbReference type="PROSITE" id="PS51186">
    <property type="entry name" value="GNAT"/>
    <property type="match status" value="1"/>
</dbReference>
<feature type="binding site" evidence="4">
    <location>
        <begin position="114"/>
        <end position="119"/>
    </location>
    <ligand>
        <name>acetyl-CoA</name>
        <dbReference type="ChEBI" id="CHEBI:57288"/>
    </ligand>
</feature>
<dbReference type="NCBIfam" id="NF002369">
    <property type="entry name" value="PRK01346.1-6"/>
    <property type="match status" value="1"/>
</dbReference>
<feature type="domain" description="N-acetyltransferase" evidence="5">
    <location>
        <begin position="41"/>
        <end position="172"/>
    </location>
</feature>
<dbReference type="HOGENOM" id="CLU_050659_0_0_11"/>
<dbReference type="SUPFAM" id="SSF55729">
    <property type="entry name" value="Acyl-CoA N-acyltransferases (Nat)"/>
    <property type="match status" value="1"/>
</dbReference>
<dbReference type="InterPro" id="IPR000182">
    <property type="entry name" value="GNAT_dom"/>
</dbReference>
<dbReference type="InterPro" id="IPR025559">
    <property type="entry name" value="Eis_dom"/>
</dbReference>